<sequence>MCHSVFTSAAVGESQLAGLCRTDYFLVECCFWCAYILPKNR</sequence>
<reference evidence="1" key="1">
    <citation type="journal article" date="2021" name="Proc. Natl. Acad. Sci. U.S.A.">
        <title>A Catalog of Tens of Thousands of Viruses from Human Metagenomes Reveals Hidden Associations with Chronic Diseases.</title>
        <authorList>
            <person name="Tisza M.J."/>
            <person name="Buck C.B."/>
        </authorList>
    </citation>
    <scope>NUCLEOTIDE SEQUENCE</scope>
    <source>
        <strain evidence="1">CtXQ014</strain>
    </source>
</reference>
<organism evidence="1">
    <name type="scientific">Siphoviridae sp. ctXQ014</name>
    <dbReference type="NCBI Taxonomy" id="2825542"/>
    <lineage>
        <taxon>Viruses</taxon>
        <taxon>Duplodnaviria</taxon>
        <taxon>Heunggongvirae</taxon>
        <taxon>Uroviricota</taxon>
        <taxon>Caudoviricetes</taxon>
    </lineage>
</organism>
<protein>
    <submittedName>
        <fullName evidence="1">Uncharacterized protein</fullName>
    </submittedName>
</protein>
<evidence type="ECO:0000313" key="1">
    <source>
        <dbReference type="EMBL" id="DAE08201.1"/>
    </source>
</evidence>
<name>A0A8S5PP45_9CAUD</name>
<proteinExistence type="predicted"/>
<accession>A0A8S5PP45</accession>
<dbReference type="EMBL" id="BK015465">
    <property type="protein sequence ID" value="DAE08201.1"/>
    <property type="molecule type" value="Genomic_DNA"/>
</dbReference>